<feature type="region of interest" description="Disordered" evidence="1">
    <location>
        <begin position="49"/>
        <end position="87"/>
    </location>
</feature>
<feature type="domain" description="F-box" evidence="2">
    <location>
        <begin position="91"/>
        <end position="129"/>
    </location>
</feature>
<dbReference type="EMBL" id="KD204972">
    <property type="protein sequence ID" value="EMS52650.1"/>
    <property type="molecule type" value="Genomic_DNA"/>
</dbReference>
<proteinExistence type="predicted"/>
<dbReference type="PANTHER" id="PTHR32133">
    <property type="entry name" value="OS07G0120400 PROTEIN"/>
    <property type="match status" value="1"/>
</dbReference>
<evidence type="ECO:0000256" key="1">
    <source>
        <dbReference type="SAM" id="MobiDB-lite"/>
    </source>
</evidence>
<dbReference type="Pfam" id="PF00646">
    <property type="entry name" value="F-box"/>
    <property type="match status" value="1"/>
</dbReference>
<evidence type="ECO:0000259" key="2">
    <source>
        <dbReference type="Pfam" id="PF00646"/>
    </source>
</evidence>
<dbReference type="InterPro" id="IPR001810">
    <property type="entry name" value="F-box_dom"/>
</dbReference>
<reference evidence="3" key="1">
    <citation type="journal article" date="2013" name="Nature">
        <title>Draft genome of the wheat A-genome progenitor Triticum urartu.</title>
        <authorList>
            <person name="Ling H.Q."/>
            <person name="Zhao S."/>
            <person name="Liu D."/>
            <person name="Wang J."/>
            <person name="Sun H."/>
            <person name="Zhang C."/>
            <person name="Fan H."/>
            <person name="Li D."/>
            <person name="Dong L."/>
            <person name="Tao Y."/>
            <person name="Gao C."/>
            <person name="Wu H."/>
            <person name="Li Y."/>
            <person name="Cui Y."/>
            <person name="Guo X."/>
            <person name="Zheng S."/>
            <person name="Wang B."/>
            <person name="Yu K."/>
            <person name="Liang Q."/>
            <person name="Yang W."/>
            <person name="Lou X."/>
            <person name="Chen J."/>
            <person name="Feng M."/>
            <person name="Jian J."/>
            <person name="Zhang X."/>
            <person name="Luo G."/>
            <person name="Jiang Y."/>
            <person name="Liu J."/>
            <person name="Wang Z."/>
            <person name="Sha Y."/>
            <person name="Zhang B."/>
            <person name="Wu H."/>
            <person name="Tang D."/>
            <person name="Shen Q."/>
            <person name="Xue P."/>
            <person name="Zou S."/>
            <person name="Wang X."/>
            <person name="Liu X."/>
            <person name="Wang F."/>
            <person name="Yang Y."/>
            <person name="An X."/>
            <person name="Dong Z."/>
            <person name="Zhang K."/>
            <person name="Zhang X."/>
            <person name="Luo M.C."/>
            <person name="Dvorak J."/>
            <person name="Tong Y."/>
            <person name="Wang J."/>
            <person name="Yang H."/>
            <person name="Li Z."/>
            <person name="Wang D."/>
            <person name="Zhang A."/>
            <person name="Wang J."/>
        </authorList>
    </citation>
    <scope>NUCLEOTIDE SEQUENCE</scope>
</reference>
<gene>
    <name evidence="3" type="ORF">TRIUR3_07510</name>
</gene>
<dbReference type="SUPFAM" id="SSF81383">
    <property type="entry name" value="F-box domain"/>
    <property type="match status" value="1"/>
</dbReference>
<dbReference type="InterPro" id="IPR036047">
    <property type="entry name" value="F-box-like_dom_sf"/>
</dbReference>
<evidence type="ECO:0000313" key="3">
    <source>
        <dbReference type="EMBL" id="EMS52650.1"/>
    </source>
</evidence>
<dbReference type="PANTHER" id="PTHR32133:SF266">
    <property type="entry name" value="F-BOX DOMAIN-CONTAINING PROTEIN"/>
    <property type="match status" value="1"/>
</dbReference>
<protein>
    <recommendedName>
        <fullName evidence="2">F-box domain-containing protein</fullName>
    </recommendedName>
</protein>
<sequence length="369" mass="41957">MAAANPYFVAEQRAIYKAVLDDGFPHPCPWTDAEENLAKIYKSPLEMPLANEVSPSPLSETPPQSVDGEHGSPPPRPSSPSPAAEHPLEDDDLLREILLRLPSQPPYLLRASLVAKRWRHIAIDPKFLRRFRVHHRKPPLLGDFSYEYGRLVQIHPGPALPHPSRPLLPTTTSPRPRSMETLKVVVVDGYEDDDEAVVSTLVGNTLHWLLLMSNNILEFDLDRQTLAVINRPPGVRSDDSAWIIQEDDGGVGFSALCAHCQSVYCHHQPCFRMWDRKVDCNGVAVWVLRKSIELQKLLGLGFKIDKARARIVRYAEDVHALFLWVHLSLFMVQLESMQPKKLFKSDNMYSYYPFTSFYDEGRSCVNIYL</sequence>
<organism evidence="3">
    <name type="scientific">Triticum urartu</name>
    <name type="common">Red wild einkorn</name>
    <name type="synonym">Crithodium urartu</name>
    <dbReference type="NCBI Taxonomy" id="4572"/>
    <lineage>
        <taxon>Eukaryota</taxon>
        <taxon>Viridiplantae</taxon>
        <taxon>Streptophyta</taxon>
        <taxon>Embryophyta</taxon>
        <taxon>Tracheophyta</taxon>
        <taxon>Spermatophyta</taxon>
        <taxon>Magnoliopsida</taxon>
        <taxon>Liliopsida</taxon>
        <taxon>Poales</taxon>
        <taxon>Poaceae</taxon>
        <taxon>BOP clade</taxon>
        <taxon>Pooideae</taxon>
        <taxon>Triticodae</taxon>
        <taxon>Triticeae</taxon>
        <taxon>Triticinae</taxon>
        <taxon>Triticum</taxon>
    </lineage>
</organism>
<dbReference type="OMA" id="SAWIIQE"/>
<dbReference type="AlphaFoldDB" id="M7ZJY7"/>
<name>M7ZJY7_TRIUA</name>
<accession>M7ZJY7</accession>
<dbReference type="Gene3D" id="1.20.1280.50">
    <property type="match status" value="1"/>
</dbReference>
<feature type="compositionally biased region" description="Polar residues" evidence="1">
    <location>
        <begin position="53"/>
        <end position="64"/>
    </location>
</feature>